<dbReference type="AlphaFoldDB" id="A0A0U4CQ26"/>
<gene>
    <name evidence="1" type="ORF">AERYTH_08505</name>
</gene>
<sequence>MSGPVFRTTRWRTGYRVDDVDDFLADVLPRVTDRPDPALAERIVQARFATVHLGAGYDMSDVDAYLDDLVGRVGGPPAPGA</sequence>
<dbReference type="OrthoDB" id="5198800at2"/>
<proteinExistence type="predicted"/>
<name>A0A0U4CQ26_9ACTN</name>
<evidence type="ECO:0000313" key="2">
    <source>
        <dbReference type="Proteomes" id="UP000067689"/>
    </source>
</evidence>
<evidence type="ECO:0000313" key="1">
    <source>
        <dbReference type="EMBL" id="ALX04732.1"/>
    </source>
</evidence>
<organism evidence="1 2">
    <name type="scientific">Aeromicrobium erythreum</name>
    <dbReference type="NCBI Taxonomy" id="2041"/>
    <lineage>
        <taxon>Bacteria</taxon>
        <taxon>Bacillati</taxon>
        <taxon>Actinomycetota</taxon>
        <taxon>Actinomycetes</taxon>
        <taxon>Propionibacteriales</taxon>
        <taxon>Nocardioidaceae</taxon>
        <taxon>Aeromicrobium</taxon>
    </lineage>
</organism>
<dbReference type="Proteomes" id="UP000067689">
    <property type="component" value="Chromosome"/>
</dbReference>
<dbReference type="EMBL" id="CP011502">
    <property type="protein sequence ID" value="ALX04732.1"/>
    <property type="molecule type" value="Genomic_DNA"/>
</dbReference>
<reference evidence="1 2" key="1">
    <citation type="journal article" date="1991" name="Int. J. Syst. Bacteriol.">
        <title>Description of the erythromycin-producing bacterium Arthrobacter sp. strain NRRL B-3381 as Aeromicrobium erythreum gen. nov., sp. nov.</title>
        <authorList>
            <person name="Miller E.S."/>
            <person name="Woese C.R."/>
            <person name="Brenner S."/>
        </authorList>
    </citation>
    <scope>NUCLEOTIDE SEQUENCE [LARGE SCALE GENOMIC DNA]</scope>
    <source>
        <strain evidence="1 2">AR18</strain>
    </source>
</reference>
<keyword evidence="2" id="KW-1185">Reference proteome</keyword>
<accession>A0A0U4CQ26</accession>
<evidence type="ECO:0008006" key="3">
    <source>
        <dbReference type="Google" id="ProtNLM"/>
    </source>
</evidence>
<dbReference type="PATRIC" id="fig|2041.4.peg.1783"/>
<protein>
    <recommendedName>
        <fullName evidence="3">DivIVA domain-containing protein</fullName>
    </recommendedName>
</protein>
<dbReference type="KEGG" id="aer:AERYTH_08505"/>
<dbReference type="NCBIfam" id="TIGR03544">
    <property type="entry name" value="DivI1A_domain"/>
    <property type="match status" value="1"/>
</dbReference>
<dbReference type="InterPro" id="IPR019933">
    <property type="entry name" value="DivIVA_domain"/>
</dbReference>
<dbReference type="STRING" id="2041.AERYTH_08505"/>
<dbReference type="RefSeq" id="WP_067857236.1">
    <property type="nucleotide sequence ID" value="NZ_CP011502.1"/>
</dbReference>